<feature type="transmembrane region" description="Helical" evidence="1">
    <location>
        <begin position="69"/>
        <end position="94"/>
    </location>
</feature>
<evidence type="ECO:0000313" key="3">
    <source>
        <dbReference type="EnsemblPlants" id="PGSC0003DMT400095213"/>
    </source>
</evidence>
<feature type="transmembrane region" description="Helical" evidence="1">
    <location>
        <begin position="35"/>
        <end position="57"/>
    </location>
</feature>
<sequence>FTLLGGTESDTNSPNKGLEILLRRITIRAFVVSDVIALTFSVAAVFAYFYIATITIVSSVPELQVIVQLYNNTTILQLLLMAAGLVAFATGMYATLAHSVGLAVTICVINDISYYLVYFMILLPKTRPSENRLNRSFV</sequence>
<evidence type="ECO:0000256" key="1">
    <source>
        <dbReference type="SAM" id="Phobius"/>
    </source>
</evidence>
<dbReference type="InterPro" id="IPR026961">
    <property type="entry name" value="PGG_dom"/>
</dbReference>
<dbReference type="PaxDb" id="4113-PGSC0003DMT400095213"/>
<feature type="domain" description="PGG" evidence="2">
    <location>
        <begin position="1"/>
        <end position="94"/>
    </location>
</feature>
<feature type="transmembrane region" description="Helical" evidence="1">
    <location>
        <begin position="100"/>
        <end position="123"/>
    </location>
</feature>
<keyword evidence="4" id="KW-1185">Reference proteome</keyword>
<keyword evidence="1" id="KW-0812">Transmembrane</keyword>
<dbReference type="Gramene" id="PGSC0003DMT400095213">
    <property type="protein sequence ID" value="PGSC0003DMT400095213"/>
    <property type="gene ID" value="PGSC0003DMG400044784"/>
</dbReference>
<dbReference type="Proteomes" id="UP000011115">
    <property type="component" value="Unassembled WGS sequence"/>
</dbReference>
<organism evidence="3 4">
    <name type="scientific">Solanum tuberosum</name>
    <name type="common">Potato</name>
    <dbReference type="NCBI Taxonomy" id="4113"/>
    <lineage>
        <taxon>Eukaryota</taxon>
        <taxon>Viridiplantae</taxon>
        <taxon>Streptophyta</taxon>
        <taxon>Embryophyta</taxon>
        <taxon>Tracheophyta</taxon>
        <taxon>Spermatophyta</taxon>
        <taxon>Magnoliopsida</taxon>
        <taxon>eudicotyledons</taxon>
        <taxon>Gunneridae</taxon>
        <taxon>Pentapetalae</taxon>
        <taxon>asterids</taxon>
        <taxon>lamiids</taxon>
        <taxon>Solanales</taxon>
        <taxon>Solanaceae</taxon>
        <taxon>Solanoideae</taxon>
        <taxon>Solaneae</taxon>
        <taxon>Solanum</taxon>
    </lineage>
</organism>
<evidence type="ECO:0000259" key="2">
    <source>
        <dbReference type="Pfam" id="PF13962"/>
    </source>
</evidence>
<protein>
    <submittedName>
        <fullName evidence="3">Ankyrin repeat-containing protein</fullName>
    </submittedName>
</protein>
<name>M1DVT3_SOLTU</name>
<accession>M1DVT3</accession>
<reference evidence="3" key="2">
    <citation type="submission" date="2015-06" db="UniProtKB">
        <authorList>
            <consortium name="EnsemblPlants"/>
        </authorList>
    </citation>
    <scope>IDENTIFICATION</scope>
    <source>
        <strain evidence="3">DM1-3 516 R44</strain>
    </source>
</reference>
<dbReference type="InParanoid" id="M1DVT3"/>
<dbReference type="EnsemblPlants" id="PGSC0003DMT400095213">
    <property type="protein sequence ID" value="PGSC0003DMT400095213"/>
    <property type="gene ID" value="PGSC0003DMG400044784"/>
</dbReference>
<keyword evidence="1" id="KW-1133">Transmembrane helix</keyword>
<reference evidence="4" key="1">
    <citation type="journal article" date="2011" name="Nature">
        <title>Genome sequence and analysis of the tuber crop potato.</title>
        <authorList>
            <consortium name="The Potato Genome Sequencing Consortium"/>
        </authorList>
    </citation>
    <scope>NUCLEOTIDE SEQUENCE [LARGE SCALE GENOMIC DNA]</scope>
    <source>
        <strain evidence="4">cv. DM1-3 516 R44</strain>
    </source>
</reference>
<keyword evidence="1" id="KW-0472">Membrane</keyword>
<dbReference type="OMA" id="ISYYLVC"/>
<dbReference type="Pfam" id="PF13962">
    <property type="entry name" value="PGG"/>
    <property type="match status" value="1"/>
</dbReference>
<proteinExistence type="predicted"/>
<dbReference type="AlphaFoldDB" id="M1DVT3"/>
<evidence type="ECO:0000313" key="4">
    <source>
        <dbReference type="Proteomes" id="UP000011115"/>
    </source>
</evidence>
<dbReference type="HOGENOM" id="CLU_1860454_0_0_1"/>